<keyword evidence="2" id="KW-0238">DNA-binding</keyword>
<dbReference type="OrthoDB" id="9792093at2"/>
<evidence type="ECO:0000256" key="3">
    <source>
        <dbReference type="ARBA" id="ARBA00023163"/>
    </source>
</evidence>
<feature type="domain" description="HTH cro/C1-type" evidence="4">
    <location>
        <begin position="12"/>
        <end position="66"/>
    </location>
</feature>
<sequence>MYTLALLLGKRIRQKRKSLGMSQERLAFACGLDRSYMGRIERGEVNITVVSLYQIASALNCSSQELLPKSATVTLHFSQDD</sequence>
<evidence type="ECO:0000256" key="2">
    <source>
        <dbReference type="ARBA" id="ARBA00023125"/>
    </source>
</evidence>
<dbReference type="CDD" id="cd00093">
    <property type="entry name" value="HTH_XRE"/>
    <property type="match status" value="1"/>
</dbReference>
<evidence type="ECO:0000313" key="5">
    <source>
        <dbReference type="EMBL" id="GFZ76333.1"/>
    </source>
</evidence>
<dbReference type="RefSeq" id="WP_082866353.1">
    <property type="nucleotide sequence ID" value="NZ_BMIY01000008.1"/>
</dbReference>
<reference evidence="5" key="2">
    <citation type="submission" date="2020-09" db="EMBL/GenBank/DDBJ databases">
        <authorList>
            <person name="Sun Q."/>
            <person name="Zhou Y."/>
        </authorList>
    </citation>
    <scope>NUCLEOTIDE SEQUENCE</scope>
    <source>
        <strain evidence="5">CGMCC 1.15425</strain>
    </source>
</reference>
<dbReference type="Pfam" id="PF01381">
    <property type="entry name" value="HTH_3"/>
    <property type="match status" value="1"/>
</dbReference>
<keyword evidence="3" id="KW-0804">Transcription</keyword>
<evidence type="ECO:0000313" key="6">
    <source>
        <dbReference type="Proteomes" id="UP000627715"/>
    </source>
</evidence>
<organism evidence="5 6">
    <name type="scientific">Pseudohongiella nitratireducens</name>
    <dbReference type="NCBI Taxonomy" id="1768907"/>
    <lineage>
        <taxon>Bacteria</taxon>
        <taxon>Pseudomonadati</taxon>
        <taxon>Pseudomonadota</taxon>
        <taxon>Gammaproteobacteria</taxon>
        <taxon>Pseudomonadales</taxon>
        <taxon>Pseudohongiellaceae</taxon>
        <taxon>Pseudohongiella</taxon>
    </lineage>
</organism>
<name>A0A916QJ53_9GAMM</name>
<evidence type="ECO:0000259" key="4">
    <source>
        <dbReference type="PROSITE" id="PS50943"/>
    </source>
</evidence>
<proteinExistence type="predicted"/>
<keyword evidence="6" id="KW-1185">Reference proteome</keyword>
<protein>
    <submittedName>
        <fullName evidence="5">Transcriptional regulator</fullName>
    </submittedName>
</protein>
<keyword evidence="1" id="KW-0805">Transcription regulation</keyword>
<dbReference type="SUPFAM" id="SSF47413">
    <property type="entry name" value="lambda repressor-like DNA-binding domains"/>
    <property type="match status" value="1"/>
</dbReference>
<dbReference type="PANTHER" id="PTHR46797">
    <property type="entry name" value="HTH-TYPE TRANSCRIPTIONAL REGULATOR"/>
    <property type="match status" value="1"/>
</dbReference>
<dbReference type="InterPro" id="IPR001387">
    <property type="entry name" value="Cro/C1-type_HTH"/>
</dbReference>
<dbReference type="Gene3D" id="1.10.260.40">
    <property type="entry name" value="lambda repressor-like DNA-binding domains"/>
    <property type="match status" value="1"/>
</dbReference>
<dbReference type="PROSITE" id="PS50943">
    <property type="entry name" value="HTH_CROC1"/>
    <property type="match status" value="1"/>
</dbReference>
<gene>
    <name evidence="5" type="ORF">GCM10011403_19150</name>
</gene>
<dbReference type="PANTHER" id="PTHR46797:SF23">
    <property type="entry name" value="HTH-TYPE TRANSCRIPTIONAL REGULATOR SUTR"/>
    <property type="match status" value="1"/>
</dbReference>
<dbReference type="GO" id="GO:0003677">
    <property type="term" value="F:DNA binding"/>
    <property type="evidence" value="ECO:0007669"/>
    <property type="project" value="UniProtKB-KW"/>
</dbReference>
<comment type="caution">
    <text evidence="5">The sequence shown here is derived from an EMBL/GenBank/DDBJ whole genome shotgun (WGS) entry which is preliminary data.</text>
</comment>
<dbReference type="EMBL" id="BMIY01000008">
    <property type="protein sequence ID" value="GFZ76333.1"/>
    <property type="molecule type" value="Genomic_DNA"/>
</dbReference>
<dbReference type="AlphaFoldDB" id="A0A916QJ53"/>
<dbReference type="InterPro" id="IPR010982">
    <property type="entry name" value="Lambda_DNA-bd_dom_sf"/>
</dbReference>
<dbReference type="SMART" id="SM00530">
    <property type="entry name" value="HTH_XRE"/>
    <property type="match status" value="1"/>
</dbReference>
<dbReference type="GO" id="GO:0003700">
    <property type="term" value="F:DNA-binding transcription factor activity"/>
    <property type="evidence" value="ECO:0007669"/>
    <property type="project" value="TreeGrafter"/>
</dbReference>
<evidence type="ECO:0000256" key="1">
    <source>
        <dbReference type="ARBA" id="ARBA00023015"/>
    </source>
</evidence>
<dbReference type="GO" id="GO:0005829">
    <property type="term" value="C:cytosol"/>
    <property type="evidence" value="ECO:0007669"/>
    <property type="project" value="TreeGrafter"/>
</dbReference>
<dbReference type="Proteomes" id="UP000627715">
    <property type="component" value="Unassembled WGS sequence"/>
</dbReference>
<dbReference type="InterPro" id="IPR050807">
    <property type="entry name" value="TransReg_Diox_bact_type"/>
</dbReference>
<reference evidence="5" key="1">
    <citation type="journal article" date="2014" name="Int. J. Syst. Evol. Microbiol.">
        <title>Complete genome sequence of Corynebacterium casei LMG S-19264T (=DSM 44701T), isolated from a smear-ripened cheese.</title>
        <authorList>
            <consortium name="US DOE Joint Genome Institute (JGI-PGF)"/>
            <person name="Walter F."/>
            <person name="Albersmeier A."/>
            <person name="Kalinowski J."/>
            <person name="Ruckert C."/>
        </authorList>
    </citation>
    <scope>NUCLEOTIDE SEQUENCE</scope>
    <source>
        <strain evidence="5">CGMCC 1.15425</strain>
    </source>
</reference>
<accession>A0A916QJ53</accession>